<keyword evidence="3" id="KW-1185">Reference proteome</keyword>
<protein>
    <recommendedName>
        <fullName evidence="4">S-protein homolog</fullName>
    </recommendedName>
</protein>
<organism evidence="2 3">
    <name type="scientific">Marchantia polymorpha</name>
    <name type="common">Common liverwort</name>
    <name type="synonym">Marchantia aquatica</name>
    <dbReference type="NCBI Taxonomy" id="3197"/>
    <lineage>
        <taxon>Eukaryota</taxon>
        <taxon>Viridiplantae</taxon>
        <taxon>Streptophyta</taxon>
        <taxon>Embryophyta</taxon>
        <taxon>Marchantiophyta</taxon>
        <taxon>Marchantiopsida</taxon>
        <taxon>Marchantiidae</taxon>
        <taxon>Marchantiales</taxon>
        <taxon>Marchantiaceae</taxon>
        <taxon>Marchantia</taxon>
    </lineage>
</organism>
<proteinExistence type="predicted"/>
<dbReference type="Proteomes" id="UP000244005">
    <property type="component" value="Unassembled WGS sequence"/>
</dbReference>
<evidence type="ECO:0000313" key="2">
    <source>
        <dbReference type="EMBL" id="PTQ26873.1"/>
    </source>
</evidence>
<sequence length="196" mass="22341">MIMRMLSCIFVLLGAILTDLPAHGLSFSTCERDADAEQQKYNVSAVSLLQNETHDDVGEKPLLPAEDGDNFHSLEQSSLPSGYGKLISAYIVSHMQVDDCSVYCEGLRNGVVVRRFPIVWLSPQQDNIWHIIEFDTKTSPNELTCSFGWTDKVLLYKLYQETPHHDQEANSKWLLDERGLFYYKVPIGYVIVKPWV</sequence>
<accession>A0A2R6VZ42</accession>
<feature type="signal peptide" evidence="1">
    <location>
        <begin position="1"/>
        <end position="24"/>
    </location>
</feature>
<dbReference type="AlphaFoldDB" id="A0A2R6VZ42"/>
<name>A0A2R6VZ42_MARPO</name>
<evidence type="ECO:0008006" key="4">
    <source>
        <dbReference type="Google" id="ProtNLM"/>
    </source>
</evidence>
<reference evidence="3" key="1">
    <citation type="journal article" date="2017" name="Cell">
        <title>Insights into land plant evolution garnered from the Marchantia polymorpha genome.</title>
        <authorList>
            <person name="Bowman J.L."/>
            <person name="Kohchi T."/>
            <person name="Yamato K.T."/>
            <person name="Jenkins J."/>
            <person name="Shu S."/>
            <person name="Ishizaki K."/>
            <person name="Yamaoka S."/>
            <person name="Nishihama R."/>
            <person name="Nakamura Y."/>
            <person name="Berger F."/>
            <person name="Adam C."/>
            <person name="Aki S.S."/>
            <person name="Althoff F."/>
            <person name="Araki T."/>
            <person name="Arteaga-Vazquez M.A."/>
            <person name="Balasubrmanian S."/>
            <person name="Barry K."/>
            <person name="Bauer D."/>
            <person name="Boehm C.R."/>
            <person name="Briginshaw L."/>
            <person name="Caballero-Perez J."/>
            <person name="Catarino B."/>
            <person name="Chen F."/>
            <person name="Chiyoda S."/>
            <person name="Chovatia M."/>
            <person name="Davies K.M."/>
            <person name="Delmans M."/>
            <person name="Demura T."/>
            <person name="Dierschke T."/>
            <person name="Dolan L."/>
            <person name="Dorantes-Acosta A.E."/>
            <person name="Eklund D.M."/>
            <person name="Florent S.N."/>
            <person name="Flores-Sandoval E."/>
            <person name="Fujiyama A."/>
            <person name="Fukuzawa H."/>
            <person name="Galik B."/>
            <person name="Grimanelli D."/>
            <person name="Grimwood J."/>
            <person name="Grossniklaus U."/>
            <person name="Hamada T."/>
            <person name="Haseloff J."/>
            <person name="Hetherington A.J."/>
            <person name="Higo A."/>
            <person name="Hirakawa Y."/>
            <person name="Hundley H.N."/>
            <person name="Ikeda Y."/>
            <person name="Inoue K."/>
            <person name="Inoue S.I."/>
            <person name="Ishida S."/>
            <person name="Jia Q."/>
            <person name="Kakita M."/>
            <person name="Kanazawa T."/>
            <person name="Kawai Y."/>
            <person name="Kawashima T."/>
            <person name="Kennedy M."/>
            <person name="Kinose K."/>
            <person name="Kinoshita T."/>
            <person name="Kohara Y."/>
            <person name="Koide E."/>
            <person name="Komatsu K."/>
            <person name="Kopischke S."/>
            <person name="Kubo M."/>
            <person name="Kyozuka J."/>
            <person name="Lagercrantz U."/>
            <person name="Lin S.S."/>
            <person name="Lindquist E."/>
            <person name="Lipzen A.M."/>
            <person name="Lu C.W."/>
            <person name="De Luna E."/>
            <person name="Martienssen R.A."/>
            <person name="Minamino N."/>
            <person name="Mizutani M."/>
            <person name="Mizutani M."/>
            <person name="Mochizuki N."/>
            <person name="Monte I."/>
            <person name="Mosher R."/>
            <person name="Nagasaki H."/>
            <person name="Nakagami H."/>
            <person name="Naramoto S."/>
            <person name="Nishitani K."/>
            <person name="Ohtani M."/>
            <person name="Okamoto T."/>
            <person name="Okumura M."/>
            <person name="Phillips J."/>
            <person name="Pollak B."/>
            <person name="Reinders A."/>
            <person name="Rovekamp M."/>
            <person name="Sano R."/>
            <person name="Sawa S."/>
            <person name="Schmid M.W."/>
            <person name="Shirakawa M."/>
            <person name="Solano R."/>
            <person name="Spunde A."/>
            <person name="Suetsugu N."/>
            <person name="Sugano S."/>
            <person name="Sugiyama A."/>
            <person name="Sun R."/>
            <person name="Suzuki Y."/>
            <person name="Takenaka M."/>
            <person name="Takezawa D."/>
            <person name="Tomogane H."/>
            <person name="Tsuzuki M."/>
            <person name="Ueda T."/>
            <person name="Umeda M."/>
            <person name="Ward J.M."/>
            <person name="Watanabe Y."/>
            <person name="Yazaki K."/>
            <person name="Yokoyama R."/>
            <person name="Yoshitake Y."/>
            <person name="Yotsui I."/>
            <person name="Zachgo S."/>
            <person name="Schmutz J."/>
        </authorList>
    </citation>
    <scope>NUCLEOTIDE SEQUENCE [LARGE SCALE GENOMIC DNA]</scope>
    <source>
        <strain evidence="3">Tak-1</strain>
    </source>
</reference>
<gene>
    <name evidence="2" type="ORF">MARPO_0292s0001</name>
</gene>
<dbReference type="EMBL" id="KZ772936">
    <property type="protein sequence ID" value="PTQ26873.1"/>
    <property type="molecule type" value="Genomic_DNA"/>
</dbReference>
<evidence type="ECO:0000256" key="1">
    <source>
        <dbReference type="SAM" id="SignalP"/>
    </source>
</evidence>
<evidence type="ECO:0000313" key="3">
    <source>
        <dbReference type="Proteomes" id="UP000244005"/>
    </source>
</evidence>
<dbReference type="Gramene" id="Mp6g08050.1">
    <property type="protein sequence ID" value="Mp6g08050.1.cds1"/>
    <property type="gene ID" value="Mp6g08050"/>
</dbReference>
<keyword evidence="1" id="KW-0732">Signal</keyword>
<feature type="chain" id="PRO_5015303272" description="S-protein homolog" evidence="1">
    <location>
        <begin position="25"/>
        <end position="196"/>
    </location>
</feature>